<dbReference type="EnsemblMetazoa" id="XM_038011198.1">
    <property type="protein sequence ID" value="XP_037867126.1"/>
    <property type="gene ID" value="LOC119628548"/>
</dbReference>
<feature type="domain" description="PiggyBac transposable element-derived protein" evidence="2">
    <location>
        <begin position="217"/>
        <end position="587"/>
    </location>
</feature>
<dbReference type="RefSeq" id="XP_037867126.1">
    <property type="nucleotide sequence ID" value="XM_038011198.2"/>
</dbReference>
<evidence type="ECO:0000259" key="2">
    <source>
        <dbReference type="Pfam" id="PF13843"/>
    </source>
</evidence>
<reference evidence="4" key="1">
    <citation type="journal article" date="2008" name="Insect Biochem. Mol. Biol.">
        <title>The genome of a lepidopteran model insect, the silkworm Bombyx mori.</title>
        <authorList>
            <consortium name="International Silkworm Genome Consortium"/>
        </authorList>
    </citation>
    <scope>NUCLEOTIDE SEQUENCE [LARGE SCALE GENOMIC DNA]</scope>
    <source>
        <strain evidence="4">p50T</strain>
    </source>
</reference>
<dbReference type="InterPro" id="IPR029526">
    <property type="entry name" value="PGBD"/>
</dbReference>
<reference evidence="3" key="2">
    <citation type="submission" date="2022-06" db="UniProtKB">
        <authorList>
            <consortium name="EnsemblMetazoa"/>
        </authorList>
    </citation>
    <scope>IDENTIFICATION</scope>
    <source>
        <strain evidence="3">p50T (Dazao)</strain>
    </source>
</reference>
<feature type="compositionally biased region" description="Acidic residues" evidence="1">
    <location>
        <begin position="110"/>
        <end position="120"/>
    </location>
</feature>
<evidence type="ECO:0000313" key="4">
    <source>
        <dbReference type="Proteomes" id="UP000005204"/>
    </source>
</evidence>
<feature type="region of interest" description="Disordered" evidence="1">
    <location>
        <begin position="1"/>
        <end position="120"/>
    </location>
</feature>
<name>A0A8R2LV29_BOMMO</name>
<dbReference type="PANTHER" id="PTHR46599:SF3">
    <property type="entry name" value="PIGGYBAC TRANSPOSABLE ELEMENT-DERIVED PROTEIN 4"/>
    <property type="match status" value="1"/>
</dbReference>
<dbReference type="KEGG" id="bmor:119628548"/>
<feature type="compositionally biased region" description="Polar residues" evidence="1">
    <location>
        <begin position="144"/>
        <end position="155"/>
    </location>
</feature>
<keyword evidence="4" id="KW-1185">Reference proteome</keyword>
<sequence>MEQYVECGSSSGASTPKKTSTPKKRRNLSLRSNDSTPKKRRNLSPRSNDSTPKKRRNLSPRSNDSTPKKRRNLSPRSNDPSPKKRRNLINSFSDRPRRDSEITTALNYGSEEESDEEEEGIAELAVPRIARMFMDEDDAEVNERSANATLERSPQSPRPADCASTPASPTPVSPTAMEPSNKFQFEWRKFSTPQIEPHLRREPFSQISGPTVSFTRPYEAFIAIWDREIMEMIVRETNIYAQQLATTMLENGTICPSSRITRWHDTNVNELYTYFAIVLAMGVVIKTRLTEYWNTSNDIFSTPGFSTEMSYDRFHLLSACLHFNNNKDCNSALLTRPQAKLFKIKPIIDHLNRKFSELYSLSQNVALDESLTMWKGWLEINQFIPNKAATVGIKTFELCESQTGYLWRFEVYAGHDTSAFQEDDPVSGKVPALVLRLLNGLEHKGHTIWMDNYYNSPSLARELKIRGFDCAGTLRTNRQFVPPELASITKNDMIVGQLLGCTSGDVDIVVWRDKNLVAFISTYHALLATKCGDTVKPTVAQDYNLNMGGVDRKDQQLAMYPLERKRNKVWYKKFFRRLLNASVLNSYILLKNQSWAHRKFRKALITDLFTAHRAPAPNSKTIATSVHSPAQYSSINPKKTDRLRRQCVVCKKRTVTYCKTCQLAMCTYTCYEPYHTAH</sequence>
<dbReference type="Proteomes" id="UP000005204">
    <property type="component" value="Unassembled WGS sequence"/>
</dbReference>
<evidence type="ECO:0000256" key="1">
    <source>
        <dbReference type="SAM" id="MobiDB-lite"/>
    </source>
</evidence>
<organism evidence="3 4">
    <name type="scientific">Bombyx mori</name>
    <name type="common">Silk moth</name>
    <dbReference type="NCBI Taxonomy" id="7091"/>
    <lineage>
        <taxon>Eukaryota</taxon>
        <taxon>Metazoa</taxon>
        <taxon>Ecdysozoa</taxon>
        <taxon>Arthropoda</taxon>
        <taxon>Hexapoda</taxon>
        <taxon>Insecta</taxon>
        <taxon>Pterygota</taxon>
        <taxon>Neoptera</taxon>
        <taxon>Endopterygota</taxon>
        <taxon>Lepidoptera</taxon>
        <taxon>Glossata</taxon>
        <taxon>Ditrysia</taxon>
        <taxon>Bombycoidea</taxon>
        <taxon>Bombycidae</taxon>
        <taxon>Bombycinae</taxon>
        <taxon>Bombyx</taxon>
    </lineage>
</organism>
<dbReference type="PANTHER" id="PTHR46599">
    <property type="entry name" value="PIGGYBAC TRANSPOSABLE ELEMENT-DERIVED PROTEIN 4"/>
    <property type="match status" value="1"/>
</dbReference>
<accession>A0A8R2LV29</accession>
<proteinExistence type="predicted"/>
<protein>
    <recommendedName>
        <fullName evidence="2">PiggyBac transposable element-derived protein domain-containing protein</fullName>
    </recommendedName>
</protein>
<evidence type="ECO:0000313" key="3">
    <source>
        <dbReference type="EnsemblMetazoa" id="XP_037867126.1"/>
    </source>
</evidence>
<dbReference type="Pfam" id="PF13843">
    <property type="entry name" value="DDE_Tnp_1_7"/>
    <property type="match status" value="1"/>
</dbReference>
<feature type="compositionally biased region" description="Low complexity" evidence="1">
    <location>
        <begin position="8"/>
        <end position="19"/>
    </location>
</feature>
<dbReference type="GeneID" id="119628548"/>
<feature type="region of interest" description="Disordered" evidence="1">
    <location>
        <begin position="139"/>
        <end position="178"/>
    </location>
</feature>
<dbReference type="AlphaFoldDB" id="A0A8R2LV29"/>